<organism evidence="1 2">
    <name type="scientific">Bugula neritina</name>
    <name type="common">Brown bryozoan</name>
    <name type="synonym">Sertularia neritina</name>
    <dbReference type="NCBI Taxonomy" id="10212"/>
    <lineage>
        <taxon>Eukaryota</taxon>
        <taxon>Metazoa</taxon>
        <taxon>Spiralia</taxon>
        <taxon>Lophotrochozoa</taxon>
        <taxon>Bryozoa</taxon>
        <taxon>Gymnolaemata</taxon>
        <taxon>Cheilostomatida</taxon>
        <taxon>Flustrina</taxon>
        <taxon>Buguloidea</taxon>
        <taxon>Bugulidae</taxon>
        <taxon>Bugula</taxon>
    </lineage>
</organism>
<gene>
    <name evidence="1" type="ORF">EB796_021549</name>
</gene>
<keyword evidence="2" id="KW-1185">Reference proteome</keyword>
<accession>A0A7J7J3G2</accession>
<dbReference type="AlphaFoldDB" id="A0A7J7J3G2"/>
<proteinExistence type="predicted"/>
<sequence length="93" mass="10845">MAGSPPSEPFKSQKIVLLYKWSSVTATFNDWLAKRNKKLLRQHSHHDVYGFVQESENMHLTRQLLSGLDYIHTKALYIEILKQEIYLSVVMVP</sequence>
<evidence type="ECO:0000313" key="1">
    <source>
        <dbReference type="EMBL" id="KAF6020176.1"/>
    </source>
</evidence>
<reference evidence="1" key="1">
    <citation type="submission" date="2020-06" db="EMBL/GenBank/DDBJ databases">
        <title>Draft genome of Bugula neritina, a colonial animal packing powerful symbionts and potential medicines.</title>
        <authorList>
            <person name="Rayko M."/>
        </authorList>
    </citation>
    <scope>NUCLEOTIDE SEQUENCE [LARGE SCALE GENOMIC DNA]</scope>
    <source>
        <strain evidence="1">Kwan_BN1</strain>
    </source>
</reference>
<comment type="caution">
    <text evidence="1">The sequence shown here is derived from an EMBL/GenBank/DDBJ whole genome shotgun (WGS) entry which is preliminary data.</text>
</comment>
<name>A0A7J7J3G2_BUGNE</name>
<dbReference type="EMBL" id="VXIV02003191">
    <property type="protein sequence ID" value="KAF6020176.1"/>
    <property type="molecule type" value="Genomic_DNA"/>
</dbReference>
<dbReference type="Proteomes" id="UP000593567">
    <property type="component" value="Unassembled WGS sequence"/>
</dbReference>
<evidence type="ECO:0000313" key="2">
    <source>
        <dbReference type="Proteomes" id="UP000593567"/>
    </source>
</evidence>
<protein>
    <submittedName>
        <fullName evidence="1">Uncharacterized protein</fullName>
    </submittedName>
</protein>